<dbReference type="RefSeq" id="WP_013426176.1">
    <property type="nucleotide sequence ID" value="NC_014666.1"/>
</dbReference>
<dbReference type="InterPro" id="IPR024344">
    <property type="entry name" value="MDMPI_metal-binding"/>
</dbReference>
<dbReference type="Gene3D" id="1.20.120.450">
    <property type="entry name" value="dinb family like domain"/>
    <property type="match status" value="1"/>
</dbReference>
<dbReference type="GO" id="GO:0046872">
    <property type="term" value="F:metal ion binding"/>
    <property type="evidence" value="ECO:0007669"/>
    <property type="project" value="InterPro"/>
</dbReference>
<organism evidence="2 3">
    <name type="scientific">Pseudofrankia inefficax (strain DSM 45817 / CECT 9037 / DDB 130130 / EuI1c)</name>
    <name type="common">Frankia inefficax</name>
    <dbReference type="NCBI Taxonomy" id="298654"/>
    <lineage>
        <taxon>Bacteria</taxon>
        <taxon>Bacillati</taxon>
        <taxon>Actinomycetota</taxon>
        <taxon>Actinomycetes</taxon>
        <taxon>Frankiales</taxon>
        <taxon>Frankiaceae</taxon>
        <taxon>Pseudofrankia</taxon>
    </lineage>
</organism>
<dbReference type="KEGG" id="fri:FraEuI1c_5069"/>
<sequence>MTTSDGHAAGAPASDPHPGNLTRLASHLCDAADVGPLADHVDACPACARAEAERREIERLLRAPGDEPEPGAAPALPRVLAAARARRRPAPELPAFAAAFGATAAMLDVVLAEVNDDLLLRPSPVLTWRLGDLVTHVAAGNALVASAVAIAVDPPVAAGVDLVAHTERLLRWVDGWPRARVARLWRDGIAAVAERIRAEPELADAWVEVDGLRLPVGSHLVARAFETWIHARDLGVAAGLTVPAPPADSLAAMADLAAGLLGALPARAATAPAGAVRLTLTGPGGGAWLVHVGGPPPAGLGAAEPTAGLVLDTVEFCLVAADRRAPEAARAAISGDAALATELLTAAARLAHP</sequence>
<dbReference type="Proteomes" id="UP000002484">
    <property type="component" value="Chromosome"/>
</dbReference>
<reference evidence="2 3" key="1">
    <citation type="submission" date="2010-10" db="EMBL/GenBank/DDBJ databases">
        <title>Complete sequence of Frankia sp. EuI1c.</title>
        <authorList>
            <consortium name="US DOE Joint Genome Institute"/>
            <person name="Lucas S."/>
            <person name="Copeland A."/>
            <person name="Lapidus A."/>
            <person name="Cheng J.-F."/>
            <person name="Bruce D."/>
            <person name="Goodwin L."/>
            <person name="Pitluck S."/>
            <person name="Chertkov O."/>
            <person name="Detter J.C."/>
            <person name="Han C."/>
            <person name="Tapia R."/>
            <person name="Land M."/>
            <person name="Hauser L."/>
            <person name="Jeffries C."/>
            <person name="Kyrpides N."/>
            <person name="Ivanova N."/>
            <person name="Mikhailova N."/>
            <person name="Beauchemin N."/>
            <person name="Sen A."/>
            <person name="Sur S.A."/>
            <person name="Gtari M."/>
            <person name="Wall L."/>
            <person name="Tisa L."/>
            <person name="Woyke T."/>
        </authorList>
    </citation>
    <scope>NUCLEOTIDE SEQUENCE [LARGE SCALE GENOMIC DNA]</scope>
    <source>
        <strain evidence="3">DSM 45817 / CECT 9037 / EuI1c</strain>
    </source>
</reference>
<dbReference type="STRING" id="298654.FraEuI1c_5069"/>
<dbReference type="HOGENOM" id="CLU_034291_0_0_11"/>
<accession>E3J4D9</accession>
<name>E3J4D9_PSEI1</name>
<evidence type="ECO:0000313" key="3">
    <source>
        <dbReference type="Proteomes" id="UP000002484"/>
    </source>
</evidence>
<dbReference type="eggNOG" id="ENOG50337WN">
    <property type="taxonomic scope" value="Bacteria"/>
</dbReference>
<keyword evidence="3" id="KW-1185">Reference proteome</keyword>
<feature type="domain" description="Mycothiol-dependent maleylpyruvate isomerase metal-binding" evidence="1">
    <location>
        <begin position="104"/>
        <end position="234"/>
    </location>
</feature>
<gene>
    <name evidence="2" type="ordered locus">FraEuI1c_5069</name>
</gene>
<evidence type="ECO:0000313" key="2">
    <source>
        <dbReference type="EMBL" id="ADP83058.1"/>
    </source>
</evidence>
<dbReference type="OrthoDB" id="4321761at2"/>
<evidence type="ECO:0000259" key="1">
    <source>
        <dbReference type="Pfam" id="PF11716"/>
    </source>
</evidence>
<dbReference type="InParanoid" id="E3J4D9"/>
<dbReference type="AlphaFoldDB" id="E3J4D9"/>
<dbReference type="EMBL" id="CP002299">
    <property type="protein sequence ID" value="ADP83058.1"/>
    <property type="molecule type" value="Genomic_DNA"/>
</dbReference>
<dbReference type="Pfam" id="PF11716">
    <property type="entry name" value="MDMPI_N"/>
    <property type="match status" value="1"/>
</dbReference>
<dbReference type="InterPro" id="IPR034660">
    <property type="entry name" value="DinB/YfiT-like"/>
</dbReference>
<proteinExistence type="predicted"/>
<dbReference type="SUPFAM" id="SSF109854">
    <property type="entry name" value="DinB/YfiT-like putative metalloenzymes"/>
    <property type="match status" value="1"/>
</dbReference>
<protein>
    <recommendedName>
        <fullName evidence="1">Mycothiol-dependent maleylpyruvate isomerase metal-binding domain-containing protein</fullName>
    </recommendedName>
</protein>